<accession>A0ABR7LPE5</accession>
<organism evidence="1 2">
    <name type="scientific">Actinomadura alba</name>
    <dbReference type="NCBI Taxonomy" id="406431"/>
    <lineage>
        <taxon>Bacteria</taxon>
        <taxon>Bacillati</taxon>
        <taxon>Actinomycetota</taxon>
        <taxon>Actinomycetes</taxon>
        <taxon>Streptosporangiales</taxon>
        <taxon>Thermomonosporaceae</taxon>
        <taxon>Actinomadura</taxon>
    </lineage>
</organism>
<keyword evidence="2" id="KW-1185">Reference proteome</keyword>
<proteinExistence type="predicted"/>
<dbReference type="Proteomes" id="UP000805614">
    <property type="component" value="Unassembled WGS sequence"/>
</dbReference>
<dbReference type="RefSeq" id="WP_187243646.1">
    <property type="nucleotide sequence ID" value="NZ_BAAAOK010000013.1"/>
</dbReference>
<dbReference type="EMBL" id="JABVEC010000009">
    <property type="protein sequence ID" value="MBC6466631.1"/>
    <property type="molecule type" value="Genomic_DNA"/>
</dbReference>
<gene>
    <name evidence="1" type="ORF">HKK74_14115</name>
</gene>
<evidence type="ECO:0008006" key="3">
    <source>
        <dbReference type="Google" id="ProtNLM"/>
    </source>
</evidence>
<protein>
    <recommendedName>
        <fullName evidence="3">DUF3298 domain-containing protein</fullName>
    </recommendedName>
</protein>
<reference evidence="1 2" key="1">
    <citation type="submission" date="2020-06" db="EMBL/GenBank/DDBJ databases">
        <title>Actinomadura xiongansis sp. nov., isolated from soil of Baiyangdian.</title>
        <authorList>
            <person name="Zhang X."/>
        </authorList>
    </citation>
    <scope>NUCLEOTIDE SEQUENCE [LARGE SCALE GENOMIC DNA]</scope>
    <source>
        <strain evidence="1 2">HBUM206468</strain>
    </source>
</reference>
<evidence type="ECO:0000313" key="1">
    <source>
        <dbReference type="EMBL" id="MBC6466631.1"/>
    </source>
</evidence>
<evidence type="ECO:0000313" key="2">
    <source>
        <dbReference type="Proteomes" id="UP000805614"/>
    </source>
</evidence>
<name>A0ABR7LPE5_9ACTN</name>
<comment type="caution">
    <text evidence="1">The sequence shown here is derived from an EMBL/GenBank/DDBJ whole genome shotgun (WGS) entry which is preliminary data.</text>
</comment>
<sequence length="213" mass="22780">MALQLRQKLQFARVSGLADPAVTEKVNARLRGAAEELLEDLEQDLAEVGDPAAADVTSRTTMMRSHATVGLVNPRMVAVRYRFSVNGADFGAVPARAWSVAILDVTTGDDLTTRDLLAPRVRTAQGASDFQKLLARFSPGRRLCEDAPNGTRGFTAEEITREKGALVSIFPTAKGVEFTLGLAKIGYPMVCGGRTVTIGYTDLKGFLGPALPS</sequence>